<feature type="compositionally biased region" description="Basic and acidic residues" evidence="18">
    <location>
        <begin position="794"/>
        <end position="835"/>
    </location>
</feature>
<keyword evidence="14" id="KW-0511">Multifunctional enzyme</keyword>
<evidence type="ECO:0000256" key="7">
    <source>
        <dbReference type="ARBA" id="ARBA00022670"/>
    </source>
</evidence>
<keyword evidence="23" id="KW-1185">Reference proteome</keyword>
<keyword evidence="6" id="KW-0121">Carboxypeptidase</keyword>
<evidence type="ECO:0000256" key="8">
    <source>
        <dbReference type="ARBA" id="ARBA00022676"/>
    </source>
</evidence>
<evidence type="ECO:0000256" key="12">
    <source>
        <dbReference type="ARBA" id="ARBA00022984"/>
    </source>
</evidence>
<evidence type="ECO:0000256" key="16">
    <source>
        <dbReference type="ARBA" id="ARBA00034000"/>
    </source>
</evidence>
<keyword evidence="13 19" id="KW-0472">Membrane</keyword>
<feature type="domain" description="Penicillin-binding protein transpeptidase" evidence="20">
    <location>
        <begin position="445"/>
        <end position="676"/>
    </location>
</feature>
<reference evidence="22 23" key="1">
    <citation type="submission" date="2021-11" db="EMBL/GenBank/DDBJ databases">
        <authorList>
            <person name="Huq M.A."/>
        </authorList>
    </citation>
    <scope>NUCLEOTIDE SEQUENCE [LARGE SCALE GENOMIC DNA]</scope>
    <source>
        <strain evidence="22 23">MAHUQ-52</strain>
    </source>
</reference>
<feature type="region of interest" description="Disordered" evidence="18">
    <location>
        <begin position="786"/>
        <end position="851"/>
    </location>
</feature>
<dbReference type="SUPFAM" id="SSF56601">
    <property type="entry name" value="beta-lactamase/transpeptidase-like"/>
    <property type="match status" value="1"/>
</dbReference>
<accession>A0ABS8IU96</accession>
<dbReference type="Gene3D" id="1.10.3810.10">
    <property type="entry name" value="Biosynthetic peptidoglycan transglycosylase-like"/>
    <property type="match status" value="1"/>
</dbReference>
<evidence type="ECO:0000256" key="13">
    <source>
        <dbReference type="ARBA" id="ARBA00023136"/>
    </source>
</evidence>
<dbReference type="Pfam" id="PF00905">
    <property type="entry name" value="Transpeptidase"/>
    <property type="match status" value="1"/>
</dbReference>
<dbReference type="SUPFAM" id="SSF53955">
    <property type="entry name" value="Lysozyme-like"/>
    <property type="match status" value="1"/>
</dbReference>
<evidence type="ECO:0000256" key="4">
    <source>
        <dbReference type="ARBA" id="ARBA00007739"/>
    </source>
</evidence>
<keyword evidence="8" id="KW-0328">Glycosyltransferase</keyword>
<keyword evidence="10" id="KW-0378">Hydrolase</keyword>
<evidence type="ECO:0000256" key="5">
    <source>
        <dbReference type="ARBA" id="ARBA00022475"/>
    </source>
</evidence>
<protein>
    <submittedName>
        <fullName evidence="22">Transglycosylase domain-containing protein</fullName>
    </submittedName>
</protein>
<evidence type="ECO:0000256" key="17">
    <source>
        <dbReference type="ARBA" id="ARBA00049902"/>
    </source>
</evidence>
<dbReference type="InterPro" id="IPR023346">
    <property type="entry name" value="Lysozyme-like_dom_sf"/>
</dbReference>
<evidence type="ECO:0000256" key="1">
    <source>
        <dbReference type="ARBA" id="ARBA00004236"/>
    </source>
</evidence>
<keyword evidence="12" id="KW-0573">Peptidoglycan synthesis</keyword>
<comment type="similarity">
    <text evidence="4">In the N-terminal section; belongs to the glycosyltransferase 51 family.</text>
</comment>
<evidence type="ECO:0000256" key="14">
    <source>
        <dbReference type="ARBA" id="ARBA00023268"/>
    </source>
</evidence>
<gene>
    <name evidence="22" type="ORF">LMJ30_13695</name>
</gene>
<dbReference type="InterPro" id="IPR012338">
    <property type="entry name" value="Beta-lactam/transpept-like"/>
</dbReference>
<keyword evidence="15" id="KW-0961">Cell wall biogenesis/degradation</keyword>
<dbReference type="EMBL" id="JAJHPV010000013">
    <property type="protein sequence ID" value="MCC6072006.1"/>
    <property type="molecule type" value="Genomic_DNA"/>
</dbReference>
<dbReference type="PANTHER" id="PTHR32282">
    <property type="entry name" value="BINDING PROTEIN TRANSPEPTIDASE, PUTATIVE-RELATED"/>
    <property type="match status" value="1"/>
</dbReference>
<evidence type="ECO:0000256" key="6">
    <source>
        <dbReference type="ARBA" id="ARBA00022645"/>
    </source>
</evidence>
<dbReference type="Proteomes" id="UP001198701">
    <property type="component" value="Unassembled WGS sequence"/>
</dbReference>
<dbReference type="InterPro" id="IPR001460">
    <property type="entry name" value="PCN-bd_Tpept"/>
</dbReference>
<comment type="similarity">
    <text evidence="3">In the C-terminal section; belongs to the transpeptidase family.</text>
</comment>
<sequence>MVDDNDKLAQRMRQKARRAGSAATTGAQAGYARFREHLLRYPPAQRAGLIVLWGIAALLGLLLLYVLILIPLTPGISDLRQAREAKASTLVTADGKQLATFESGLQERVKLDKISPHVIKALVATEDHRFYDHNGIDFRRTVGAVLYTLRGDSQGGSTITQQLARNMFPEEIGRSRNLNRKLKEMITAIKIEATYSKTEILEAYLNTVPFLYNTFGIEMAARTYFDKPAARLDILESATLVGMLKGTKYYNPVTNPERSVERRNVVLGQMLKHGVIDEARFKALKKRPLRLHFERQPERGGTDSHFSAHVRKWMIQWADENDYNLQLDGLVVHTTLDSALQQAAVRAVDRQGKALQIIADIEWSQPGLSYTSSTGAYAGMHHAINPFEYFWKSKRGLLDAFVRDTAEYRNAVEAGEAGKDVLKRLKSDRKFMAALRSAKTRLETGFVAMDPTTGEVKAWVGSRDFERDQFDHVAQALRQPGSTFKPIVYGAALEKGMSPEQPYVDAVLDIKAGDGKIWRPTDMTGSSGNRMTLRDGLVYSKNTITAQVMQDVGLPGIIQLARDLGIKDSPLSPVPSLALGTSPVTLLEMVNAYSTIAAQGEYRAPVFVKRITDREGNVIAEFGGESPRRAMSSESAINLIDMMRGVINRGTGTGVRYRFGITADVAGKTGTTQKNADGWFILMHPNLVAGAWVGFNDNRVAMRSNYWGQGGHNAILLVGDFFKAALDSGKLDARATFPGAPRPAPVREEEPVEVMEEPGELYEDGVAPAEPVLDEPVEVEGEEEIIEVAPEQPEPLRDPGFGRRAEPEPVRDPGFGRRIEPEPPRQLEPGRRAEPVELPEPVLETPVEDLP</sequence>
<comment type="pathway">
    <text evidence="2">Cell wall biogenesis; peptidoglycan biosynthesis.</text>
</comment>
<organism evidence="22 23">
    <name type="scientific">Massilia agrisoli</name>
    <dbReference type="NCBI Taxonomy" id="2892444"/>
    <lineage>
        <taxon>Bacteria</taxon>
        <taxon>Pseudomonadati</taxon>
        <taxon>Pseudomonadota</taxon>
        <taxon>Betaproteobacteria</taxon>
        <taxon>Burkholderiales</taxon>
        <taxon>Oxalobacteraceae</taxon>
        <taxon>Telluria group</taxon>
        <taxon>Massilia</taxon>
    </lineage>
</organism>
<keyword evidence="19" id="KW-0812">Transmembrane</keyword>
<keyword evidence="9" id="KW-0808">Transferase</keyword>
<dbReference type="PANTHER" id="PTHR32282:SF11">
    <property type="entry name" value="PENICILLIN-BINDING PROTEIN 1B"/>
    <property type="match status" value="1"/>
</dbReference>
<dbReference type="Gene3D" id="3.40.710.10">
    <property type="entry name" value="DD-peptidase/beta-lactamase superfamily"/>
    <property type="match status" value="1"/>
</dbReference>
<proteinExistence type="inferred from homology"/>
<comment type="subcellular location">
    <subcellularLocation>
        <location evidence="1">Cell membrane</location>
    </subcellularLocation>
</comment>
<dbReference type="InterPro" id="IPR050396">
    <property type="entry name" value="Glycosyltr_51/Transpeptidase"/>
</dbReference>
<keyword evidence="7" id="KW-0645">Protease</keyword>
<keyword evidence="11" id="KW-0133">Cell shape</keyword>
<comment type="caution">
    <text evidence="22">The sequence shown here is derived from an EMBL/GenBank/DDBJ whole genome shotgun (WGS) entry which is preliminary data.</text>
</comment>
<comment type="catalytic activity">
    <reaction evidence="17">
        <text>[GlcNAc-(1-&gt;4)-Mur2Ac(oyl-L-Ala-gamma-D-Glu-L-Lys-D-Ala-D-Ala)](n)-di-trans,octa-cis-undecaprenyl diphosphate + beta-D-GlcNAc-(1-&gt;4)-Mur2Ac(oyl-L-Ala-gamma-D-Glu-L-Lys-D-Ala-D-Ala)-di-trans,octa-cis-undecaprenyl diphosphate = [GlcNAc-(1-&gt;4)-Mur2Ac(oyl-L-Ala-gamma-D-Glu-L-Lys-D-Ala-D-Ala)](n+1)-di-trans,octa-cis-undecaprenyl diphosphate + di-trans,octa-cis-undecaprenyl diphosphate + H(+)</text>
        <dbReference type="Rhea" id="RHEA:23708"/>
        <dbReference type="Rhea" id="RHEA-COMP:9602"/>
        <dbReference type="Rhea" id="RHEA-COMP:9603"/>
        <dbReference type="ChEBI" id="CHEBI:15378"/>
        <dbReference type="ChEBI" id="CHEBI:58405"/>
        <dbReference type="ChEBI" id="CHEBI:60033"/>
        <dbReference type="ChEBI" id="CHEBI:78435"/>
        <dbReference type="EC" id="2.4.99.28"/>
    </reaction>
</comment>
<feature type="domain" description="Glycosyl transferase family 51" evidence="21">
    <location>
        <begin position="95"/>
        <end position="270"/>
    </location>
</feature>
<evidence type="ECO:0000256" key="18">
    <source>
        <dbReference type="SAM" id="MobiDB-lite"/>
    </source>
</evidence>
<dbReference type="Pfam" id="PF00912">
    <property type="entry name" value="Transgly"/>
    <property type="match status" value="1"/>
</dbReference>
<evidence type="ECO:0000256" key="19">
    <source>
        <dbReference type="SAM" id="Phobius"/>
    </source>
</evidence>
<feature type="transmembrane region" description="Helical" evidence="19">
    <location>
        <begin position="49"/>
        <end position="72"/>
    </location>
</feature>
<evidence type="ECO:0000313" key="23">
    <source>
        <dbReference type="Proteomes" id="UP001198701"/>
    </source>
</evidence>
<name>A0ABS8IU96_9BURK</name>
<evidence type="ECO:0000259" key="21">
    <source>
        <dbReference type="Pfam" id="PF00912"/>
    </source>
</evidence>
<evidence type="ECO:0000256" key="15">
    <source>
        <dbReference type="ARBA" id="ARBA00023316"/>
    </source>
</evidence>
<keyword evidence="5" id="KW-1003">Cell membrane</keyword>
<dbReference type="InterPro" id="IPR036950">
    <property type="entry name" value="PBP_transglycosylase"/>
</dbReference>
<comment type="catalytic activity">
    <reaction evidence="16">
        <text>Preferential cleavage: (Ac)2-L-Lys-D-Ala-|-D-Ala. Also transpeptidation of peptidyl-alanyl moieties that are N-acyl substituents of D-alanine.</text>
        <dbReference type="EC" id="3.4.16.4"/>
    </reaction>
</comment>
<dbReference type="InterPro" id="IPR001264">
    <property type="entry name" value="Glyco_trans_51"/>
</dbReference>
<dbReference type="RefSeq" id="WP_229432874.1">
    <property type="nucleotide sequence ID" value="NZ_JAJHPV010000013.1"/>
</dbReference>
<keyword evidence="19" id="KW-1133">Transmembrane helix</keyword>
<evidence type="ECO:0000256" key="9">
    <source>
        <dbReference type="ARBA" id="ARBA00022679"/>
    </source>
</evidence>
<evidence type="ECO:0000256" key="3">
    <source>
        <dbReference type="ARBA" id="ARBA00007090"/>
    </source>
</evidence>
<evidence type="ECO:0000256" key="11">
    <source>
        <dbReference type="ARBA" id="ARBA00022960"/>
    </source>
</evidence>
<evidence type="ECO:0000313" key="22">
    <source>
        <dbReference type="EMBL" id="MCC6072006.1"/>
    </source>
</evidence>
<evidence type="ECO:0000259" key="20">
    <source>
        <dbReference type="Pfam" id="PF00905"/>
    </source>
</evidence>
<evidence type="ECO:0000256" key="2">
    <source>
        <dbReference type="ARBA" id="ARBA00004752"/>
    </source>
</evidence>
<evidence type="ECO:0000256" key="10">
    <source>
        <dbReference type="ARBA" id="ARBA00022801"/>
    </source>
</evidence>